<protein>
    <recommendedName>
        <fullName evidence="4">PA2779 family protein</fullName>
    </recommendedName>
</protein>
<reference evidence="2 3" key="1">
    <citation type="submission" date="2020-08" db="EMBL/GenBank/DDBJ databases">
        <title>Genomic Encyclopedia of Type Strains, Phase IV (KMG-IV): sequencing the most valuable type-strain genomes for metagenomic binning, comparative biology and taxonomic classification.</title>
        <authorList>
            <person name="Goeker M."/>
        </authorList>
    </citation>
    <scope>NUCLEOTIDE SEQUENCE [LARGE SCALE GENOMIC DNA]</scope>
    <source>
        <strain evidence="2 3">DSM 26723</strain>
    </source>
</reference>
<dbReference type="AlphaFoldDB" id="A0A841HXB1"/>
<proteinExistence type="predicted"/>
<comment type="caution">
    <text evidence="2">The sequence shown here is derived from an EMBL/GenBank/DDBJ whole genome shotgun (WGS) entry which is preliminary data.</text>
</comment>
<evidence type="ECO:0008006" key="4">
    <source>
        <dbReference type="Google" id="ProtNLM"/>
    </source>
</evidence>
<organism evidence="2 3">
    <name type="scientific">Povalibacter uvarum</name>
    <dbReference type="NCBI Taxonomy" id="732238"/>
    <lineage>
        <taxon>Bacteria</taxon>
        <taxon>Pseudomonadati</taxon>
        <taxon>Pseudomonadota</taxon>
        <taxon>Gammaproteobacteria</taxon>
        <taxon>Steroidobacterales</taxon>
        <taxon>Steroidobacteraceae</taxon>
        <taxon>Povalibacter</taxon>
    </lineage>
</organism>
<dbReference type="Proteomes" id="UP000588068">
    <property type="component" value="Unassembled WGS sequence"/>
</dbReference>
<accession>A0A841HXB1</accession>
<dbReference type="InterPro" id="IPR046735">
    <property type="entry name" value="PA2779-like"/>
</dbReference>
<keyword evidence="1" id="KW-0812">Transmembrane</keyword>
<sequence>MKSLLQRALVYVLALSVLGLSSPVVVEAQIIGTLAAVEAQQRDKDLATVNGALAREEVRQKMTEMGVDAQQLDARIAAMTDSELRSLATDIESMPAGGDALAVIGIVFLVLLILEAVGVIDIFKKFP</sequence>
<keyword evidence="3" id="KW-1185">Reference proteome</keyword>
<evidence type="ECO:0000256" key="1">
    <source>
        <dbReference type="SAM" id="Phobius"/>
    </source>
</evidence>
<keyword evidence="1" id="KW-1133">Transmembrane helix</keyword>
<evidence type="ECO:0000313" key="3">
    <source>
        <dbReference type="Proteomes" id="UP000588068"/>
    </source>
</evidence>
<feature type="transmembrane region" description="Helical" evidence="1">
    <location>
        <begin position="100"/>
        <end position="123"/>
    </location>
</feature>
<dbReference type="RefSeq" id="WP_184335804.1">
    <property type="nucleotide sequence ID" value="NZ_JACHHZ010000007.1"/>
</dbReference>
<dbReference type="EMBL" id="JACHHZ010000007">
    <property type="protein sequence ID" value="MBB6096425.1"/>
    <property type="molecule type" value="Genomic_DNA"/>
</dbReference>
<name>A0A841HXB1_9GAMM</name>
<evidence type="ECO:0000313" key="2">
    <source>
        <dbReference type="EMBL" id="MBB6096425.1"/>
    </source>
</evidence>
<gene>
    <name evidence="2" type="ORF">HNQ60_005347</name>
</gene>
<keyword evidence="1" id="KW-0472">Membrane</keyword>
<dbReference type="NCBIfam" id="NF033919">
    <property type="entry name" value="PA2779_fam"/>
    <property type="match status" value="1"/>
</dbReference>
<dbReference type="Pfam" id="PF20332">
    <property type="entry name" value="DUF6627"/>
    <property type="match status" value="1"/>
</dbReference>